<keyword evidence="3 5" id="KW-0687">Ribonucleoprotein</keyword>
<dbReference type="PANTHER" id="PTHR10746">
    <property type="entry name" value="50S RIBOSOMAL PROTEIN L4"/>
    <property type="match status" value="1"/>
</dbReference>
<comment type="function">
    <text evidence="5">One of the primary rRNA binding proteins, this protein initially binds near the 5'-end of the 23S rRNA. It is important during the early stages of 50S assembly. It makes multiple contacts with different domains of the 23S rRNA in the assembled 50S subunit and ribosome.</text>
</comment>
<dbReference type="GO" id="GO:1990904">
    <property type="term" value="C:ribonucleoprotein complex"/>
    <property type="evidence" value="ECO:0007669"/>
    <property type="project" value="UniProtKB-KW"/>
</dbReference>
<feature type="compositionally biased region" description="Basic residues" evidence="6">
    <location>
        <begin position="62"/>
        <end position="76"/>
    </location>
</feature>
<comment type="subunit">
    <text evidence="5">Part of the 50S ribosomal subunit.</text>
</comment>
<dbReference type="EMBL" id="PFHR01000034">
    <property type="protein sequence ID" value="PIW97253.1"/>
    <property type="molecule type" value="Genomic_DNA"/>
</dbReference>
<organism evidence="7 8">
    <name type="scientific">Candidatus Kaiserbacteria bacterium CG_4_8_14_3_um_filter_38_9</name>
    <dbReference type="NCBI Taxonomy" id="1974599"/>
    <lineage>
        <taxon>Bacteria</taxon>
        <taxon>Candidatus Kaiseribacteriota</taxon>
    </lineage>
</organism>
<dbReference type="SUPFAM" id="SSF52166">
    <property type="entry name" value="Ribosomal protein L4"/>
    <property type="match status" value="1"/>
</dbReference>
<dbReference type="InterPro" id="IPR002136">
    <property type="entry name" value="Ribosomal_uL4"/>
</dbReference>
<dbReference type="Pfam" id="PF00573">
    <property type="entry name" value="Ribosomal_L4"/>
    <property type="match status" value="1"/>
</dbReference>
<keyword evidence="2 5" id="KW-0689">Ribosomal protein</keyword>
<reference evidence="8" key="1">
    <citation type="submission" date="2017-09" db="EMBL/GenBank/DDBJ databases">
        <title>Depth-based differentiation of microbial function through sediment-hosted aquifers and enrichment of novel symbionts in the deep terrestrial subsurface.</title>
        <authorList>
            <person name="Probst A.J."/>
            <person name="Ladd B."/>
            <person name="Jarett J.K."/>
            <person name="Geller-Mcgrath D.E."/>
            <person name="Sieber C.M.K."/>
            <person name="Emerson J.B."/>
            <person name="Anantharaman K."/>
            <person name="Thomas B.C."/>
            <person name="Malmstrom R."/>
            <person name="Stieglmeier M."/>
            <person name="Klingl A."/>
            <person name="Woyke T."/>
            <person name="Ryan C.M."/>
            <person name="Banfield J.F."/>
        </authorList>
    </citation>
    <scope>NUCLEOTIDE SEQUENCE [LARGE SCALE GENOMIC DNA]</scope>
</reference>
<dbReference type="GO" id="GO:0019843">
    <property type="term" value="F:rRNA binding"/>
    <property type="evidence" value="ECO:0007669"/>
    <property type="project" value="UniProtKB-UniRule"/>
</dbReference>
<dbReference type="GO" id="GO:0005840">
    <property type="term" value="C:ribosome"/>
    <property type="evidence" value="ECO:0007669"/>
    <property type="project" value="UniProtKB-KW"/>
</dbReference>
<feature type="region of interest" description="Disordered" evidence="6">
    <location>
        <begin position="43"/>
        <end position="95"/>
    </location>
</feature>
<evidence type="ECO:0000256" key="4">
    <source>
        <dbReference type="ARBA" id="ARBA00035244"/>
    </source>
</evidence>
<evidence type="ECO:0000256" key="5">
    <source>
        <dbReference type="HAMAP-Rule" id="MF_01328"/>
    </source>
</evidence>
<evidence type="ECO:0000313" key="8">
    <source>
        <dbReference type="Proteomes" id="UP000230837"/>
    </source>
</evidence>
<evidence type="ECO:0000256" key="6">
    <source>
        <dbReference type="SAM" id="MobiDB-lite"/>
    </source>
</evidence>
<dbReference type="InterPro" id="IPR023574">
    <property type="entry name" value="Ribosomal_uL4_dom_sf"/>
</dbReference>
<proteinExistence type="inferred from homology"/>
<dbReference type="Proteomes" id="UP000230837">
    <property type="component" value="Unassembled WGS sequence"/>
</dbReference>
<dbReference type="Gene3D" id="3.40.1370.10">
    <property type="match status" value="1"/>
</dbReference>
<sequence>MNAKIYTAEGKENGTITLPESVFEVAWNADLVHGVVTAMQANARTSNAHTKGRGDVSGGGKKPWKQKGTGRARHGSSRSPMWVGGGVSHGPTNEKDYSVKLNKKVRAKALATVLTRKYADSEMIFVDKLSLAEPKTVMAKSIIKALALGSDHSDLATKRKNAAVLVLAKRDEAIEKSFRNFGNIEVMQAKDINPVDLLTYKYVIIAEPADALEIIEKRVASVTTTTK</sequence>
<evidence type="ECO:0000256" key="1">
    <source>
        <dbReference type="ARBA" id="ARBA00010528"/>
    </source>
</evidence>
<evidence type="ECO:0000256" key="2">
    <source>
        <dbReference type="ARBA" id="ARBA00022980"/>
    </source>
</evidence>
<gene>
    <name evidence="5" type="primary">rplD</name>
    <name evidence="7" type="ORF">COZ82_00595</name>
</gene>
<comment type="caution">
    <text evidence="7">The sequence shown here is derived from an EMBL/GenBank/DDBJ whole genome shotgun (WGS) entry which is preliminary data.</text>
</comment>
<evidence type="ECO:0000256" key="3">
    <source>
        <dbReference type="ARBA" id="ARBA00023274"/>
    </source>
</evidence>
<evidence type="ECO:0000313" key="7">
    <source>
        <dbReference type="EMBL" id="PIW97253.1"/>
    </source>
</evidence>
<dbReference type="GO" id="GO:0006412">
    <property type="term" value="P:translation"/>
    <property type="evidence" value="ECO:0007669"/>
    <property type="project" value="UniProtKB-UniRule"/>
</dbReference>
<name>A0A2M7IPL1_9BACT</name>
<keyword evidence="5" id="KW-0694">RNA-binding</keyword>
<dbReference type="GO" id="GO:0003735">
    <property type="term" value="F:structural constituent of ribosome"/>
    <property type="evidence" value="ECO:0007669"/>
    <property type="project" value="InterPro"/>
</dbReference>
<accession>A0A2M7IPL1</accession>
<comment type="function">
    <text evidence="5">Forms part of the polypeptide exit tunnel.</text>
</comment>
<dbReference type="InterPro" id="IPR013005">
    <property type="entry name" value="Ribosomal_uL4-like"/>
</dbReference>
<keyword evidence="5" id="KW-0699">rRNA-binding</keyword>
<comment type="similarity">
    <text evidence="1 5">Belongs to the universal ribosomal protein uL4 family.</text>
</comment>
<dbReference type="AlphaFoldDB" id="A0A2M7IPL1"/>
<dbReference type="HAMAP" id="MF_01328_B">
    <property type="entry name" value="Ribosomal_uL4_B"/>
    <property type="match status" value="1"/>
</dbReference>
<protein>
    <recommendedName>
        <fullName evidence="4 5">Large ribosomal subunit protein uL4</fullName>
    </recommendedName>
</protein>
<dbReference type="PANTHER" id="PTHR10746:SF6">
    <property type="entry name" value="LARGE RIBOSOMAL SUBUNIT PROTEIN UL4M"/>
    <property type="match status" value="1"/>
</dbReference>
<dbReference type="NCBIfam" id="TIGR03953">
    <property type="entry name" value="rplD_bact"/>
    <property type="match status" value="1"/>
</dbReference>